<dbReference type="GO" id="GO:0008237">
    <property type="term" value="F:metallopeptidase activity"/>
    <property type="evidence" value="ECO:0007669"/>
    <property type="project" value="UniProtKB-KW"/>
</dbReference>
<keyword evidence="2" id="KW-1185">Reference proteome</keyword>
<dbReference type="InterPro" id="IPR052381">
    <property type="entry name" value="AAA_domain_protein"/>
</dbReference>
<dbReference type="EMBL" id="JBBJCI010000100">
    <property type="protein sequence ID" value="KAK7248415.1"/>
    <property type="molecule type" value="Genomic_DNA"/>
</dbReference>
<dbReference type="InterPro" id="IPR003959">
    <property type="entry name" value="ATPase_AAA_core"/>
</dbReference>
<accession>A0ABR1G512</accession>
<geneLocation type="chloroplast" evidence="1"/>
<keyword evidence="1" id="KW-0934">Plastid</keyword>
<evidence type="ECO:0000313" key="2">
    <source>
        <dbReference type="Proteomes" id="UP001363151"/>
    </source>
</evidence>
<name>A0ABR1G512_AURAN</name>
<comment type="caution">
    <text evidence="1">The sequence shown here is derived from an EMBL/GenBank/DDBJ whole genome shotgun (WGS) entry which is preliminary data.</text>
</comment>
<keyword evidence="1" id="KW-0482">Metalloprotease</keyword>
<dbReference type="Gene3D" id="1.10.8.60">
    <property type="match status" value="1"/>
</dbReference>
<dbReference type="Gene3D" id="3.40.50.300">
    <property type="entry name" value="P-loop containing nucleotide triphosphate hydrolases"/>
    <property type="match status" value="1"/>
</dbReference>
<protein>
    <submittedName>
        <fullName evidence="1">ATP-dependent zinc metalloprotease FtsH</fullName>
    </submittedName>
</protein>
<dbReference type="SMART" id="SM00382">
    <property type="entry name" value="AAA"/>
    <property type="match status" value="1"/>
</dbReference>
<sequence length="493" mass="56121">MTFIEDFNLLLKARYSIIYISTNEEDRLEYTIRNCIKLGKNRAVYTWDFIDGFLNNPNKKEIGKRNPLQALEFIEKLTVDNPALFLLKDFNKFFSDITIARKLRNLSRLLKTQPKTIIIVATKVDIPDEIRELVTVLEFNLPDTNEIRQELTRLLNLLDQDLEKTDLENLVRSCQGLSIERIRRVLSKIIASNQIIDNSSISIILNEKRQIINQTQILEFCSTSQTLDDVGGLDNLKLWLDQRTESFSEKAVSYGLPVPRGLLLVGVQGTGKSLTAKAIAHDWQLPLLRLDFGKLFAGIVGESESRVREMIRVAEALAPCVLWIDEIDKSFNQNDAKGDSGTTNRVLATFITWLSEKTSQVFVVATANNFEVLPLELIRKGRFDEIFFVGLPIEDERKKIFTVLLSQIRPESINDFNIEQLSKKSADFSGAEIYQAIIEGMHIAFNENREFTTNDILHGLTEIIPLAQLEGKKIQALQQWALSGRIRTASSTL</sequence>
<dbReference type="PANTHER" id="PTHR42960:SF1">
    <property type="entry name" value="YCF46 PROTEIN"/>
    <property type="match status" value="1"/>
</dbReference>
<organism evidence="1 2">
    <name type="scientific">Aureococcus anophagefferens</name>
    <name type="common">Harmful bloom alga</name>
    <dbReference type="NCBI Taxonomy" id="44056"/>
    <lineage>
        <taxon>Eukaryota</taxon>
        <taxon>Sar</taxon>
        <taxon>Stramenopiles</taxon>
        <taxon>Ochrophyta</taxon>
        <taxon>Pelagophyceae</taxon>
        <taxon>Pelagomonadales</taxon>
        <taxon>Pelagomonadaceae</taxon>
        <taxon>Aureococcus</taxon>
    </lineage>
</organism>
<dbReference type="Pfam" id="PF00004">
    <property type="entry name" value="AAA"/>
    <property type="match status" value="1"/>
</dbReference>
<dbReference type="GO" id="GO:0009507">
    <property type="term" value="C:chloroplast"/>
    <property type="evidence" value="ECO:0007669"/>
    <property type="project" value="UniProtKB-SubCell"/>
</dbReference>
<dbReference type="PANTHER" id="PTHR42960">
    <property type="entry name" value="YCF46 PROTEIN"/>
    <property type="match status" value="1"/>
</dbReference>
<keyword evidence="1" id="KW-0645">Protease</keyword>
<keyword evidence="1" id="KW-0378">Hydrolase</keyword>
<dbReference type="GO" id="GO:0005524">
    <property type="term" value="F:ATP binding"/>
    <property type="evidence" value="ECO:0007669"/>
    <property type="project" value="UniProtKB-KW"/>
</dbReference>
<dbReference type="KEGG" id="aaf:AuanCp087"/>
<dbReference type="CDD" id="cd19507">
    <property type="entry name" value="RecA-like_Ycf46-like"/>
    <property type="match status" value="1"/>
</dbReference>
<dbReference type="InterPro" id="IPR027417">
    <property type="entry name" value="P-loop_NTPase"/>
</dbReference>
<proteinExistence type="predicted"/>
<dbReference type="GO" id="GO:0016887">
    <property type="term" value="F:ATP hydrolysis activity"/>
    <property type="evidence" value="ECO:0007669"/>
    <property type="project" value="InterPro"/>
</dbReference>
<dbReference type="Proteomes" id="UP001363151">
    <property type="component" value="Unassembled WGS sequence"/>
</dbReference>
<dbReference type="SUPFAM" id="SSF52540">
    <property type="entry name" value="P-loop containing nucleoside triphosphate hydrolases"/>
    <property type="match status" value="2"/>
</dbReference>
<dbReference type="InterPro" id="IPR003593">
    <property type="entry name" value="AAA+_ATPase"/>
</dbReference>
<evidence type="ECO:0000313" key="1">
    <source>
        <dbReference type="EMBL" id="KAK7248415.1"/>
    </source>
</evidence>
<keyword evidence="1" id="KW-0150">Chloroplast</keyword>
<gene>
    <name evidence="1" type="ORF">SO694_cp00084</name>
</gene>
<reference evidence="1 2" key="1">
    <citation type="submission" date="2024-03" db="EMBL/GenBank/DDBJ databases">
        <title>Aureococcus anophagefferens CCMP1851 and Kratosvirus quantuckense: Draft genome of a second virus-susceptible host strain in the model system.</title>
        <authorList>
            <person name="Chase E."/>
            <person name="Truchon A.R."/>
            <person name="Schepens W."/>
            <person name="Wilhelm S.W."/>
        </authorList>
    </citation>
    <scope>NUCLEOTIDE SEQUENCE [LARGE SCALE GENOMIC DNA]</scope>
    <source>
        <strain evidence="1 2">CCMP1851</strain>
    </source>
</reference>